<name>U4L1N9_PYROM</name>
<dbReference type="STRING" id="1076935.U4L1N9"/>
<dbReference type="InterPro" id="IPR001763">
    <property type="entry name" value="Rhodanese-like_dom"/>
</dbReference>
<protein>
    <recommendedName>
        <fullName evidence="1">Rhodanese domain-containing protein</fullName>
    </recommendedName>
</protein>
<gene>
    <name evidence="2" type="ORF">PCON_07998</name>
</gene>
<dbReference type="eggNOG" id="ENOG502S328">
    <property type="taxonomic scope" value="Eukaryota"/>
</dbReference>
<dbReference type="InterPro" id="IPR036873">
    <property type="entry name" value="Rhodanese-like_dom_sf"/>
</dbReference>
<dbReference type="AlphaFoldDB" id="U4L1N9"/>
<dbReference type="Proteomes" id="UP000018144">
    <property type="component" value="Unassembled WGS sequence"/>
</dbReference>
<dbReference type="OMA" id="IKGWQKA"/>
<feature type="domain" description="Rhodanese" evidence="1">
    <location>
        <begin position="37"/>
        <end position="147"/>
    </location>
</feature>
<dbReference type="EMBL" id="HF935410">
    <property type="protein sequence ID" value="CCX08405.1"/>
    <property type="molecule type" value="Genomic_DNA"/>
</dbReference>
<accession>U4L1N9</accession>
<dbReference type="Pfam" id="PF00581">
    <property type="entry name" value="Rhodanese"/>
    <property type="match status" value="1"/>
</dbReference>
<organism evidence="2 3">
    <name type="scientific">Pyronema omphalodes (strain CBS 100304)</name>
    <name type="common">Pyronema confluens</name>
    <dbReference type="NCBI Taxonomy" id="1076935"/>
    <lineage>
        <taxon>Eukaryota</taxon>
        <taxon>Fungi</taxon>
        <taxon>Dikarya</taxon>
        <taxon>Ascomycota</taxon>
        <taxon>Pezizomycotina</taxon>
        <taxon>Pezizomycetes</taxon>
        <taxon>Pezizales</taxon>
        <taxon>Pyronemataceae</taxon>
        <taxon>Pyronema</taxon>
    </lineage>
</organism>
<dbReference type="SMART" id="SM00450">
    <property type="entry name" value="RHOD"/>
    <property type="match status" value="1"/>
</dbReference>
<keyword evidence="3" id="KW-1185">Reference proteome</keyword>
<dbReference type="PROSITE" id="PS50206">
    <property type="entry name" value="RHODANESE_3"/>
    <property type="match status" value="1"/>
</dbReference>
<dbReference type="SUPFAM" id="SSF52821">
    <property type="entry name" value="Rhodanese/Cell cycle control phosphatase"/>
    <property type="match status" value="1"/>
</dbReference>
<evidence type="ECO:0000313" key="3">
    <source>
        <dbReference type="Proteomes" id="UP000018144"/>
    </source>
</evidence>
<reference evidence="2 3" key="1">
    <citation type="journal article" date="2013" name="PLoS Genet.">
        <title>The genome and development-dependent transcriptomes of Pyronema confluens: a window into fungal evolution.</title>
        <authorList>
            <person name="Traeger S."/>
            <person name="Altegoer F."/>
            <person name="Freitag M."/>
            <person name="Gabaldon T."/>
            <person name="Kempken F."/>
            <person name="Kumar A."/>
            <person name="Marcet-Houben M."/>
            <person name="Poggeler S."/>
            <person name="Stajich J.E."/>
            <person name="Nowrousian M."/>
        </authorList>
    </citation>
    <scope>NUCLEOTIDE SEQUENCE [LARGE SCALE GENOMIC DNA]</scope>
    <source>
        <strain evidence="3">CBS 100304</strain>
        <tissue evidence="2">Vegetative mycelium</tissue>
    </source>
</reference>
<sequence>MASATEAPWHAAFPKPKAQAEFISREDTLALFSSAKPGKDFILVDVRRTDFEFDDKEMLNIQGGTIKNSVNFPAHSFYHIREAVYDLVKAAGVKTVISYCGSSNGRGPRVAGWLQDTINEKGDDSIKSVAMTGGIKGWAKAGEEYTSQMVGYEKEAWETKPDGCA</sequence>
<evidence type="ECO:0000313" key="2">
    <source>
        <dbReference type="EMBL" id="CCX08405.1"/>
    </source>
</evidence>
<evidence type="ECO:0000259" key="1">
    <source>
        <dbReference type="PROSITE" id="PS50206"/>
    </source>
</evidence>
<dbReference type="OrthoDB" id="8300214at2759"/>
<proteinExistence type="predicted"/>
<dbReference type="Gene3D" id="3.40.250.10">
    <property type="entry name" value="Rhodanese-like domain"/>
    <property type="match status" value="1"/>
</dbReference>